<dbReference type="KEGG" id="fat:DVK85_02410"/>
<evidence type="ECO:0000256" key="1">
    <source>
        <dbReference type="SAM" id="Phobius"/>
    </source>
</evidence>
<feature type="transmembrane region" description="Helical" evidence="1">
    <location>
        <begin position="327"/>
        <end position="344"/>
    </location>
</feature>
<keyword evidence="1" id="KW-1133">Transmembrane helix</keyword>
<dbReference type="InterPro" id="IPR025178">
    <property type="entry name" value="Lnb_N"/>
</dbReference>
<organism evidence="4 5">
    <name type="scientific">Flavobacterium arcticum</name>
    <dbReference type="NCBI Taxonomy" id="1784713"/>
    <lineage>
        <taxon>Bacteria</taxon>
        <taxon>Pseudomonadati</taxon>
        <taxon>Bacteroidota</taxon>
        <taxon>Flavobacteriia</taxon>
        <taxon>Flavobacteriales</taxon>
        <taxon>Flavobacteriaceae</taxon>
        <taxon>Flavobacterium</taxon>
    </lineage>
</organism>
<reference evidence="4 5" key="1">
    <citation type="submission" date="2018-07" db="EMBL/GenBank/DDBJ databases">
        <title>Complete genome sequence of Flavobacterium arcticum type strain SM1502T.</title>
        <authorList>
            <person name="Li Y."/>
            <person name="Li D.-D."/>
        </authorList>
    </citation>
    <scope>NUCLEOTIDE SEQUENCE [LARGE SCALE GENOMIC DNA]</scope>
    <source>
        <strain evidence="4 5">SM1502</strain>
    </source>
</reference>
<evidence type="ECO:0000256" key="2">
    <source>
        <dbReference type="SAM" id="SignalP"/>
    </source>
</evidence>
<feature type="transmembrane region" description="Helical" evidence="1">
    <location>
        <begin position="272"/>
        <end position="294"/>
    </location>
</feature>
<accession>A0A345H979</accession>
<proteinExistence type="predicted"/>
<feature type="domain" description="Lnb N-terminal periplasmic" evidence="3">
    <location>
        <begin position="28"/>
        <end position="167"/>
    </location>
</feature>
<dbReference type="EMBL" id="CP031188">
    <property type="protein sequence ID" value="AXG73139.1"/>
    <property type="molecule type" value="Genomic_DNA"/>
</dbReference>
<dbReference type="AlphaFoldDB" id="A0A345H979"/>
<keyword evidence="2" id="KW-0732">Signal</keyword>
<keyword evidence="1" id="KW-0812">Transmembrane</keyword>
<evidence type="ECO:0000313" key="4">
    <source>
        <dbReference type="EMBL" id="AXG73139.1"/>
    </source>
</evidence>
<evidence type="ECO:0000313" key="5">
    <source>
        <dbReference type="Proteomes" id="UP000253951"/>
    </source>
</evidence>
<keyword evidence="1" id="KW-0472">Membrane</keyword>
<feature type="chain" id="PRO_5016799542" evidence="2">
    <location>
        <begin position="23"/>
        <end position="378"/>
    </location>
</feature>
<name>A0A345H979_9FLAO</name>
<feature type="transmembrane region" description="Helical" evidence="1">
    <location>
        <begin position="300"/>
        <end position="320"/>
    </location>
</feature>
<evidence type="ECO:0000259" key="3">
    <source>
        <dbReference type="Pfam" id="PF13387"/>
    </source>
</evidence>
<dbReference type="RefSeq" id="WP_114676902.1">
    <property type="nucleotide sequence ID" value="NZ_CP031188.1"/>
</dbReference>
<feature type="transmembrane region" description="Helical" evidence="1">
    <location>
        <begin position="350"/>
        <end position="367"/>
    </location>
</feature>
<dbReference type="Proteomes" id="UP000253951">
    <property type="component" value="Chromosome"/>
</dbReference>
<feature type="transmembrane region" description="Helical" evidence="1">
    <location>
        <begin position="247"/>
        <end position="265"/>
    </location>
</feature>
<gene>
    <name evidence="4" type="ORF">DVK85_02410</name>
</gene>
<dbReference type="Pfam" id="PF13387">
    <property type="entry name" value="Lnb_N"/>
    <property type="match status" value="1"/>
</dbReference>
<sequence>MRSLKIVFVLLLSFLFLPKAFAQIPLSEQAKITLLTCGTGEELYSVFGHTAIRVADPNRGMDVVYNFGSFDFSTPNFYLKFIKGDLQYFVSIGSYNDFIAEYIYYERSVYEQELFLNATQKQNIANELSDILLSDRRFYTYKFIDRNCTTMVADIITDNIDGKISMETVDKGKTNREILYGYLDDHFYEKLGINLIFGHKTDKTSDKLFLPLELKEGIENTTINGKPLAKNTVTVVEEKNEQQESSLWNNFYSFAFVMILLMYFTKNRTVRLSYMIITGLLGIFFLTVGFYSFHNEITQNYNTLLINPLFILLAFFSIANKTKGMQVTTYICVALLLLYVIYMLNKPHLLIMLPIIILHALVLIRVIKENKNQQLKSA</sequence>
<protein>
    <submittedName>
        <fullName evidence="4">DUF4105 domain-containing protein</fullName>
    </submittedName>
</protein>
<dbReference type="OrthoDB" id="319167at2"/>
<feature type="signal peptide" evidence="2">
    <location>
        <begin position="1"/>
        <end position="22"/>
    </location>
</feature>
<keyword evidence="5" id="KW-1185">Reference proteome</keyword>